<evidence type="ECO:0000313" key="1">
    <source>
        <dbReference type="EMBL" id="VDL76313.1"/>
    </source>
</evidence>
<proteinExistence type="predicted"/>
<gene>
    <name evidence="1" type="ORF">NBR_LOCUS12724</name>
</gene>
<dbReference type="Proteomes" id="UP000271162">
    <property type="component" value="Unassembled WGS sequence"/>
</dbReference>
<sequence>MIDELSKELRGINSIPKIFSSLFSSFFFYEIILPQIRSVIIASEGPAFSSGHDLRELVS</sequence>
<accession>A0A0N4Y8Y1</accession>
<dbReference type="EMBL" id="UYSL01020839">
    <property type="protein sequence ID" value="VDL76313.1"/>
    <property type="molecule type" value="Genomic_DNA"/>
</dbReference>
<name>A0A0N4Y8Y1_NIPBR</name>
<keyword evidence="2" id="KW-1185">Reference proteome</keyword>
<dbReference type="WBParaSite" id="NBR_0001272301-mRNA-1">
    <property type="protein sequence ID" value="NBR_0001272301-mRNA-1"/>
    <property type="gene ID" value="NBR_0001272301"/>
</dbReference>
<protein>
    <submittedName>
        <fullName evidence="1 3">Uncharacterized protein</fullName>
    </submittedName>
</protein>
<organism evidence="3">
    <name type="scientific">Nippostrongylus brasiliensis</name>
    <name type="common">Rat hookworm</name>
    <dbReference type="NCBI Taxonomy" id="27835"/>
    <lineage>
        <taxon>Eukaryota</taxon>
        <taxon>Metazoa</taxon>
        <taxon>Ecdysozoa</taxon>
        <taxon>Nematoda</taxon>
        <taxon>Chromadorea</taxon>
        <taxon>Rhabditida</taxon>
        <taxon>Rhabditina</taxon>
        <taxon>Rhabditomorpha</taxon>
        <taxon>Strongyloidea</taxon>
        <taxon>Heligmosomidae</taxon>
        <taxon>Nippostrongylus</taxon>
    </lineage>
</organism>
<reference evidence="3" key="1">
    <citation type="submission" date="2017-02" db="UniProtKB">
        <authorList>
            <consortium name="WormBaseParasite"/>
        </authorList>
    </citation>
    <scope>IDENTIFICATION</scope>
</reference>
<dbReference type="STRING" id="27835.A0A0N4Y8Y1"/>
<dbReference type="AlphaFoldDB" id="A0A0N4Y8Y1"/>
<reference evidence="1 2" key="2">
    <citation type="submission" date="2018-11" db="EMBL/GenBank/DDBJ databases">
        <authorList>
            <consortium name="Pathogen Informatics"/>
        </authorList>
    </citation>
    <scope>NUCLEOTIDE SEQUENCE [LARGE SCALE GENOMIC DNA]</scope>
</reference>
<evidence type="ECO:0000313" key="2">
    <source>
        <dbReference type="Proteomes" id="UP000271162"/>
    </source>
</evidence>
<evidence type="ECO:0000313" key="3">
    <source>
        <dbReference type="WBParaSite" id="NBR_0001272301-mRNA-1"/>
    </source>
</evidence>